<protein>
    <recommendedName>
        <fullName evidence="4">Deacetylase sirtuin-type domain-containing protein</fullName>
    </recommendedName>
</protein>
<feature type="domain" description="Deacetylase sirtuin-type" evidence="4">
    <location>
        <begin position="59"/>
        <end position="348"/>
    </location>
</feature>
<dbReference type="PANTHER" id="PTHR11085:SF10">
    <property type="entry name" value="NAD-DEPENDENT PROTEIN DEACYLASE SIRTUIN-5, MITOCHONDRIAL-RELATED"/>
    <property type="match status" value="1"/>
</dbReference>
<evidence type="ECO:0000256" key="2">
    <source>
        <dbReference type="ARBA" id="ARBA00023027"/>
    </source>
</evidence>
<dbReference type="InterPro" id="IPR036236">
    <property type="entry name" value="Znf_C2H2_sf"/>
</dbReference>
<evidence type="ECO:0000259" key="4">
    <source>
        <dbReference type="PROSITE" id="PS50305"/>
    </source>
</evidence>
<dbReference type="PANTHER" id="PTHR11085">
    <property type="entry name" value="NAD-DEPENDENT PROTEIN DEACYLASE SIRTUIN-5, MITOCHONDRIAL-RELATED"/>
    <property type="match status" value="1"/>
</dbReference>
<sequence length="351" mass="39802">MAESNGECSLPFWCNVCSLDLQSEKSLSEHRKGRKHMKRAYRQNATSNQVELPKCAEFKSSDIDEDELFSGLASGSYRNIVIVTGAGVSTAAGVPDFRSPGGLFDTLRREFGNRFPWVYEDTEKLLSRNFMNMYPDVFANEVNPLIRRNFEDLKPTLTHRFCAWLQKKGWLRRVYTSNVDGLHLHESLSMPLEVVVESHGSLHDGSIVMYGDNLPCRFFEKCNEDFPVQGGEVDLVIVIGSSLQVAPFCSVPNMAPRGCVRVLVNRCLSDCFFNNFSPITMGRHTESCEGIAHLGRMHIGSRKNVPLRPLWSERAGWKKWRQLLVESECDEFVERFFGHPLAAERGLDIDV</sequence>
<dbReference type="AlphaFoldDB" id="A0A7S4R7Q9"/>
<dbReference type="PROSITE" id="PS50305">
    <property type="entry name" value="SIRTUIN"/>
    <property type="match status" value="1"/>
</dbReference>
<dbReference type="InterPro" id="IPR013087">
    <property type="entry name" value="Znf_C2H2_type"/>
</dbReference>
<dbReference type="SUPFAM" id="SSF57667">
    <property type="entry name" value="beta-beta-alpha zinc fingers"/>
    <property type="match status" value="1"/>
</dbReference>
<name>A0A7S4R7Q9_9STRA</name>
<dbReference type="EMBL" id="HBNS01017918">
    <property type="protein sequence ID" value="CAE4606059.1"/>
    <property type="molecule type" value="Transcribed_RNA"/>
</dbReference>
<dbReference type="Gene3D" id="3.30.160.60">
    <property type="entry name" value="Classic Zinc Finger"/>
    <property type="match status" value="1"/>
</dbReference>
<organism evidence="5">
    <name type="scientific">Ditylum brightwellii</name>
    <dbReference type="NCBI Taxonomy" id="49249"/>
    <lineage>
        <taxon>Eukaryota</taxon>
        <taxon>Sar</taxon>
        <taxon>Stramenopiles</taxon>
        <taxon>Ochrophyta</taxon>
        <taxon>Bacillariophyta</taxon>
        <taxon>Mediophyceae</taxon>
        <taxon>Lithodesmiophycidae</taxon>
        <taxon>Lithodesmiales</taxon>
        <taxon>Lithodesmiaceae</taxon>
        <taxon>Ditylum</taxon>
    </lineage>
</organism>
<keyword evidence="2" id="KW-0520">NAD</keyword>
<dbReference type="GO" id="GO:0017136">
    <property type="term" value="F:histone deacetylase activity, NAD-dependent"/>
    <property type="evidence" value="ECO:0007669"/>
    <property type="project" value="TreeGrafter"/>
</dbReference>
<dbReference type="GO" id="GO:0070403">
    <property type="term" value="F:NAD+ binding"/>
    <property type="evidence" value="ECO:0007669"/>
    <property type="project" value="InterPro"/>
</dbReference>
<evidence type="ECO:0000256" key="3">
    <source>
        <dbReference type="PROSITE-ProRule" id="PRU00236"/>
    </source>
</evidence>
<proteinExistence type="predicted"/>
<dbReference type="Gene3D" id="3.40.50.1220">
    <property type="entry name" value="TPP-binding domain"/>
    <property type="match status" value="1"/>
</dbReference>
<accession>A0A7S4R7Q9</accession>
<dbReference type="PROSITE" id="PS00028">
    <property type="entry name" value="ZINC_FINGER_C2H2_1"/>
    <property type="match status" value="1"/>
</dbReference>
<dbReference type="GO" id="GO:0005634">
    <property type="term" value="C:nucleus"/>
    <property type="evidence" value="ECO:0007669"/>
    <property type="project" value="TreeGrafter"/>
</dbReference>
<evidence type="ECO:0000313" key="5">
    <source>
        <dbReference type="EMBL" id="CAE4606059.1"/>
    </source>
</evidence>
<dbReference type="Pfam" id="PF02146">
    <property type="entry name" value="SIR2"/>
    <property type="match status" value="1"/>
</dbReference>
<evidence type="ECO:0000256" key="1">
    <source>
        <dbReference type="ARBA" id="ARBA00022679"/>
    </source>
</evidence>
<dbReference type="InterPro" id="IPR050134">
    <property type="entry name" value="NAD-dep_sirtuin_deacylases"/>
</dbReference>
<gene>
    <name evidence="5" type="ORF">DBRI00130_LOCUS14318</name>
</gene>
<reference evidence="5" key="1">
    <citation type="submission" date="2021-01" db="EMBL/GenBank/DDBJ databases">
        <authorList>
            <person name="Corre E."/>
            <person name="Pelletier E."/>
            <person name="Niang G."/>
            <person name="Scheremetjew M."/>
            <person name="Finn R."/>
            <person name="Kale V."/>
            <person name="Holt S."/>
            <person name="Cochrane G."/>
            <person name="Meng A."/>
            <person name="Brown T."/>
            <person name="Cohen L."/>
        </authorList>
    </citation>
    <scope>NUCLEOTIDE SEQUENCE</scope>
    <source>
        <strain evidence="5">GSO104</strain>
    </source>
</reference>
<dbReference type="InterPro" id="IPR029035">
    <property type="entry name" value="DHS-like_NAD/FAD-binding_dom"/>
</dbReference>
<keyword evidence="1" id="KW-0808">Transferase</keyword>
<dbReference type="SUPFAM" id="SSF52467">
    <property type="entry name" value="DHS-like NAD/FAD-binding domain"/>
    <property type="match status" value="1"/>
</dbReference>
<dbReference type="Pfam" id="PF12874">
    <property type="entry name" value="zf-met"/>
    <property type="match status" value="1"/>
</dbReference>
<dbReference type="InterPro" id="IPR026590">
    <property type="entry name" value="Ssirtuin_cat_dom"/>
</dbReference>
<dbReference type="InterPro" id="IPR003000">
    <property type="entry name" value="Sirtuin"/>
</dbReference>
<comment type="caution">
    <text evidence="3">Lacks conserved residue(s) required for the propagation of feature annotation.</text>
</comment>